<evidence type="ECO:0000313" key="4">
    <source>
        <dbReference type="EMBL" id="MDQ0490696.1"/>
    </source>
</evidence>
<evidence type="ECO:0000256" key="3">
    <source>
        <dbReference type="SAM" id="SignalP"/>
    </source>
</evidence>
<proteinExistence type="predicted"/>
<dbReference type="InterPro" id="IPR000026">
    <property type="entry name" value="N1-like"/>
</dbReference>
<feature type="chain" id="PRO_5046313977" evidence="3">
    <location>
        <begin position="28"/>
        <end position="134"/>
    </location>
</feature>
<keyword evidence="1" id="KW-0540">Nuclease</keyword>
<keyword evidence="5" id="KW-1185">Reference proteome</keyword>
<reference evidence="4 5" key="1">
    <citation type="submission" date="2023-07" db="EMBL/GenBank/DDBJ databases">
        <title>Genomic Encyclopedia of Type Strains, Phase IV (KMG-IV): sequencing the most valuable type-strain genomes for metagenomic binning, comparative biology and taxonomic classification.</title>
        <authorList>
            <person name="Goeker M."/>
        </authorList>
    </citation>
    <scope>NUCLEOTIDE SEQUENCE [LARGE SCALE GENOMIC DNA]</scope>
    <source>
        <strain evidence="4 5">DSM 40573</strain>
    </source>
</reference>
<evidence type="ECO:0000256" key="2">
    <source>
        <dbReference type="ARBA" id="ARBA00022801"/>
    </source>
</evidence>
<dbReference type="Gene3D" id="3.10.450.30">
    <property type="entry name" value="Microbial ribonucleases"/>
    <property type="match status" value="1"/>
</dbReference>
<keyword evidence="2" id="KW-0378">Hydrolase</keyword>
<dbReference type="EMBL" id="JAUSWC010000024">
    <property type="protein sequence ID" value="MDQ0490696.1"/>
    <property type="molecule type" value="Genomic_DNA"/>
</dbReference>
<dbReference type="EC" id="4.6.1.24" evidence="4"/>
<name>A0ABU0KMN5_9ACTN</name>
<evidence type="ECO:0000313" key="5">
    <source>
        <dbReference type="Proteomes" id="UP001236795"/>
    </source>
</evidence>
<feature type="signal peptide" evidence="3">
    <location>
        <begin position="1"/>
        <end position="27"/>
    </location>
</feature>
<evidence type="ECO:0000256" key="1">
    <source>
        <dbReference type="ARBA" id="ARBA00022722"/>
    </source>
</evidence>
<dbReference type="InterPro" id="IPR016191">
    <property type="entry name" value="Ribonuclease/ribotoxin"/>
</dbReference>
<keyword evidence="4" id="KW-0456">Lyase</keyword>
<dbReference type="RefSeq" id="WP_019523730.1">
    <property type="nucleotide sequence ID" value="NZ_JAUSWC010000024.1"/>
</dbReference>
<gene>
    <name evidence="4" type="ORF">QO019_005579</name>
</gene>
<protein>
    <submittedName>
        <fullName evidence="4">Ribonuclease T1</fullName>
        <ecNumber evidence="4">4.6.1.24</ecNumber>
    </submittedName>
</protein>
<comment type="caution">
    <text evidence="4">The sequence shown here is derived from an EMBL/GenBank/DDBJ whole genome shotgun (WGS) entry which is preliminary data.</text>
</comment>
<sequence length="134" mass="14596">MTPLRALLPRLLACLLLALLASGCSSGGDTGDDRTGIPAWAEGMPVAEASELPAEARRTLQLIDEGGPFPYERDGSVFGNFEGLLPRHERGHYREYTVPTPGSDDRGARRIVTGRNGETYYTDDHYASFTAVLR</sequence>
<keyword evidence="3" id="KW-0732">Signal</keyword>
<organism evidence="4 5">
    <name type="scientific">Streptomyces thermodiastaticus</name>
    <dbReference type="NCBI Taxonomy" id="44061"/>
    <lineage>
        <taxon>Bacteria</taxon>
        <taxon>Bacillati</taxon>
        <taxon>Actinomycetota</taxon>
        <taxon>Actinomycetes</taxon>
        <taxon>Kitasatosporales</taxon>
        <taxon>Streptomycetaceae</taxon>
        <taxon>Streptomyces</taxon>
    </lineage>
</organism>
<dbReference type="Proteomes" id="UP001236795">
    <property type="component" value="Unassembled WGS sequence"/>
</dbReference>
<accession>A0ABU0KMN5</accession>
<dbReference type="PROSITE" id="PS51257">
    <property type="entry name" value="PROKAR_LIPOPROTEIN"/>
    <property type="match status" value="1"/>
</dbReference>
<dbReference type="SUPFAM" id="SSF53933">
    <property type="entry name" value="Microbial ribonucleases"/>
    <property type="match status" value="1"/>
</dbReference>
<dbReference type="GO" id="GO:0046589">
    <property type="term" value="F:ribonuclease T1 activity"/>
    <property type="evidence" value="ECO:0007669"/>
    <property type="project" value="UniProtKB-EC"/>
</dbReference>
<dbReference type="Pfam" id="PF00545">
    <property type="entry name" value="Ribonuclease"/>
    <property type="match status" value="1"/>
</dbReference>